<dbReference type="PROSITE" id="PS50110">
    <property type="entry name" value="RESPONSE_REGULATORY"/>
    <property type="match status" value="1"/>
</dbReference>
<dbReference type="CDD" id="cd17574">
    <property type="entry name" value="REC_OmpR"/>
    <property type="match status" value="1"/>
</dbReference>
<dbReference type="InterPro" id="IPR001789">
    <property type="entry name" value="Sig_transdc_resp-reg_receiver"/>
</dbReference>
<dbReference type="InterPro" id="IPR011006">
    <property type="entry name" value="CheY-like_superfamily"/>
</dbReference>
<name>A0ABU5U239_9CYAN</name>
<dbReference type="RefSeq" id="WP_323222852.1">
    <property type="nucleotide sequence ID" value="NZ_JAYGHT010000130.1"/>
</dbReference>
<comment type="catalytic activity">
    <reaction evidence="1">
        <text>ATP + protein L-histidine = ADP + protein N-phospho-L-histidine.</text>
        <dbReference type="EC" id="2.7.13.3"/>
    </reaction>
</comment>
<dbReference type="PANTHER" id="PTHR43547:SF2">
    <property type="entry name" value="HYBRID SIGNAL TRANSDUCTION HISTIDINE KINASE C"/>
    <property type="match status" value="1"/>
</dbReference>
<dbReference type="Pfam" id="PF00072">
    <property type="entry name" value="Response_reg"/>
    <property type="match status" value="1"/>
</dbReference>
<evidence type="ECO:0000256" key="5">
    <source>
        <dbReference type="ARBA" id="ARBA00023012"/>
    </source>
</evidence>
<dbReference type="InterPro" id="IPR003594">
    <property type="entry name" value="HATPase_dom"/>
</dbReference>
<dbReference type="Gene3D" id="3.40.50.2300">
    <property type="match status" value="1"/>
</dbReference>
<dbReference type="SMART" id="SM00448">
    <property type="entry name" value="REC"/>
    <property type="match status" value="1"/>
</dbReference>
<keyword evidence="4" id="KW-0418">Kinase</keyword>
<keyword evidence="5" id="KW-0902">Two-component regulatory system</keyword>
<evidence type="ECO:0000313" key="9">
    <source>
        <dbReference type="EMBL" id="MEA5521219.1"/>
    </source>
</evidence>
<sequence length="375" mass="42793">MKRILVIEDESDVREIILDILEAEEFEVRGAENGRDGVELAKEYLPDLVICDVMMPEMDGYDVLKTLRQNKNTSTIPFIFLTAKATRENLRYGMNLGADDYLTKPFSRKDLLNAISSRIQKKDAIDQKTQEHLDELRSSLTLSLPHELRTPLNGILGLSQLLIEDFTEMEAVEVQPMLTDIHTSAQRLYRLISNFLLYADLELLVHDSERMKFWPKGSVKDPNTLITKVADEMLESLPERQSDFNLELENNCEVKLPEEIFKKIVEELLNNAFKFSEESQKVGLKSEVYSQTYSLEFINQGRGMTSDQIAKLGAYKQFDRGRAEHQGAGLGLAIVKRLLDLHGGELTLESIPDKITTVRIILPISSPDENIRFEK</sequence>
<dbReference type="InterPro" id="IPR036097">
    <property type="entry name" value="HisK_dim/P_sf"/>
</dbReference>
<dbReference type="SUPFAM" id="SSF55874">
    <property type="entry name" value="ATPase domain of HSP90 chaperone/DNA topoisomerase II/histidine kinase"/>
    <property type="match status" value="1"/>
</dbReference>
<evidence type="ECO:0000313" key="10">
    <source>
        <dbReference type="Proteomes" id="UP001301728"/>
    </source>
</evidence>
<evidence type="ECO:0000259" key="7">
    <source>
        <dbReference type="PROSITE" id="PS50109"/>
    </source>
</evidence>
<evidence type="ECO:0000259" key="8">
    <source>
        <dbReference type="PROSITE" id="PS50110"/>
    </source>
</evidence>
<dbReference type="PANTHER" id="PTHR43547">
    <property type="entry name" value="TWO-COMPONENT HISTIDINE KINASE"/>
    <property type="match status" value="1"/>
</dbReference>
<accession>A0ABU5U239</accession>
<comment type="caution">
    <text evidence="9">The sequence shown here is derived from an EMBL/GenBank/DDBJ whole genome shotgun (WGS) entry which is preliminary data.</text>
</comment>
<gene>
    <name evidence="9" type="ORF">VB854_19960</name>
</gene>
<evidence type="ECO:0000256" key="6">
    <source>
        <dbReference type="PROSITE-ProRule" id="PRU00169"/>
    </source>
</evidence>
<dbReference type="InterPro" id="IPR003661">
    <property type="entry name" value="HisK_dim/P_dom"/>
</dbReference>
<dbReference type="SUPFAM" id="SSF47384">
    <property type="entry name" value="Homodimeric domain of signal transducing histidine kinase"/>
    <property type="match status" value="1"/>
</dbReference>
<evidence type="ECO:0000256" key="1">
    <source>
        <dbReference type="ARBA" id="ARBA00000085"/>
    </source>
</evidence>
<dbReference type="Gene3D" id="3.30.565.10">
    <property type="entry name" value="Histidine kinase-like ATPase, C-terminal domain"/>
    <property type="match status" value="1"/>
</dbReference>
<proteinExistence type="predicted"/>
<dbReference type="Proteomes" id="UP001301728">
    <property type="component" value="Unassembled WGS sequence"/>
</dbReference>
<dbReference type="Pfam" id="PF02518">
    <property type="entry name" value="HATPase_c"/>
    <property type="match status" value="1"/>
</dbReference>
<dbReference type="PROSITE" id="PS50109">
    <property type="entry name" value="HIS_KIN"/>
    <property type="match status" value="1"/>
</dbReference>
<feature type="modified residue" description="4-aspartylphosphate" evidence="6">
    <location>
        <position position="52"/>
    </location>
</feature>
<evidence type="ECO:0000256" key="3">
    <source>
        <dbReference type="ARBA" id="ARBA00022553"/>
    </source>
</evidence>
<dbReference type="InterPro" id="IPR005467">
    <property type="entry name" value="His_kinase_dom"/>
</dbReference>
<dbReference type="Gene3D" id="1.10.287.130">
    <property type="match status" value="1"/>
</dbReference>
<dbReference type="EC" id="2.7.13.3" evidence="2"/>
<feature type="domain" description="Histidine kinase" evidence="7">
    <location>
        <begin position="143"/>
        <end position="366"/>
    </location>
</feature>
<dbReference type="InterPro" id="IPR036890">
    <property type="entry name" value="HATPase_C_sf"/>
</dbReference>
<dbReference type="CDD" id="cd00075">
    <property type="entry name" value="HATPase"/>
    <property type="match status" value="1"/>
</dbReference>
<dbReference type="InterPro" id="IPR004358">
    <property type="entry name" value="Sig_transdc_His_kin-like_C"/>
</dbReference>
<reference evidence="9 10" key="1">
    <citation type="submission" date="2023-12" db="EMBL/GenBank/DDBJ databases">
        <title>Baltic Sea Cyanobacteria.</title>
        <authorList>
            <person name="Delbaje E."/>
            <person name="Fewer D.P."/>
            <person name="Shishido T.K."/>
        </authorList>
    </citation>
    <scope>NUCLEOTIDE SEQUENCE [LARGE SCALE GENOMIC DNA]</scope>
    <source>
        <strain evidence="9 10">CCNP 1315</strain>
    </source>
</reference>
<evidence type="ECO:0000256" key="2">
    <source>
        <dbReference type="ARBA" id="ARBA00012438"/>
    </source>
</evidence>
<keyword evidence="3 6" id="KW-0597">Phosphoprotein</keyword>
<dbReference type="Pfam" id="PF00512">
    <property type="entry name" value="HisKA"/>
    <property type="match status" value="1"/>
</dbReference>
<organism evidence="9 10">
    <name type="scientific">Limnoraphis robusta CCNP1315</name>
    <dbReference type="NCBI Taxonomy" id="3110306"/>
    <lineage>
        <taxon>Bacteria</taxon>
        <taxon>Bacillati</taxon>
        <taxon>Cyanobacteriota</taxon>
        <taxon>Cyanophyceae</taxon>
        <taxon>Oscillatoriophycideae</taxon>
        <taxon>Oscillatoriales</taxon>
        <taxon>Sirenicapillariaceae</taxon>
        <taxon>Limnoraphis</taxon>
    </lineage>
</organism>
<dbReference type="SUPFAM" id="SSF52172">
    <property type="entry name" value="CheY-like"/>
    <property type="match status" value="1"/>
</dbReference>
<feature type="domain" description="Response regulatory" evidence="8">
    <location>
        <begin position="3"/>
        <end position="119"/>
    </location>
</feature>
<dbReference type="SMART" id="SM00388">
    <property type="entry name" value="HisKA"/>
    <property type="match status" value="1"/>
</dbReference>
<dbReference type="CDD" id="cd00082">
    <property type="entry name" value="HisKA"/>
    <property type="match status" value="1"/>
</dbReference>
<keyword evidence="4" id="KW-0808">Transferase</keyword>
<dbReference type="EMBL" id="JAYGHT010000130">
    <property type="protein sequence ID" value="MEA5521219.1"/>
    <property type="molecule type" value="Genomic_DNA"/>
</dbReference>
<dbReference type="SMART" id="SM00387">
    <property type="entry name" value="HATPase_c"/>
    <property type="match status" value="1"/>
</dbReference>
<dbReference type="PRINTS" id="PR00344">
    <property type="entry name" value="BCTRLSENSOR"/>
</dbReference>
<protein>
    <recommendedName>
        <fullName evidence="2">histidine kinase</fullName>
        <ecNumber evidence="2">2.7.13.3</ecNumber>
    </recommendedName>
</protein>
<evidence type="ECO:0000256" key="4">
    <source>
        <dbReference type="ARBA" id="ARBA00022777"/>
    </source>
</evidence>
<keyword evidence="10" id="KW-1185">Reference proteome</keyword>